<reference evidence="2 3" key="1">
    <citation type="submission" date="2020-04" db="EMBL/GenBank/DDBJ databases">
        <title>Flammeovirgaceae bacterium KN852 isolated from deep sea.</title>
        <authorList>
            <person name="Zhang D.-C."/>
        </authorList>
    </citation>
    <scope>NUCLEOTIDE SEQUENCE [LARGE SCALE GENOMIC DNA]</scope>
    <source>
        <strain evidence="2 3">KN852</strain>
    </source>
</reference>
<dbReference type="Proteomes" id="UP000559010">
    <property type="component" value="Unassembled WGS sequence"/>
</dbReference>
<dbReference type="InterPro" id="IPR002575">
    <property type="entry name" value="Aminoglycoside_PTrfase"/>
</dbReference>
<dbReference type="InterPro" id="IPR015897">
    <property type="entry name" value="CHK_kinase-like"/>
</dbReference>
<keyword evidence="3" id="KW-1185">Reference proteome</keyword>
<dbReference type="RefSeq" id="WP_169680533.1">
    <property type="nucleotide sequence ID" value="NZ_JABBNU010000005.1"/>
</dbReference>
<protein>
    <submittedName>
        <fullName evidence="2">Phosphotransferase</fullName>
    </submittedName>
</protein>
<organism evidence="2 3">
    <name type="scientific">Marinigracilibium pacificum</name>
    <dbReference type="NCBI Taxonomy" id="2729599"/>
    <lineage>
        <taxon>Bacteria</taxon>
        <taxon>Pseudomonadati</taxon>
        <taxon>Bacteroidota</taxon>
        <taxon>Cytophagia</taxon>
        <taxon>Cytophagales</taxon>
        <taxon>Flammeovirgaceae</taxon>
        <taxon>Marinigracilibium</taxon>
    </lineage>
</organism>
<dbReference type="SMART" id="SM00587">
    <property type="entry name" value="CHK"/>
    <property type="match status" value="1"/>
</dbReference>
<dbReference type="PANTHER" id="PTHR11012:SF30">
    <property type="entry name" value="PROTEIN KINASE-LIKE DOMAIN-CONTAINING"/>
    <property type="match status" value="1"/>
</dbReference>
<name>A0A848IW03_9BACT</name>
<dbReference type="GO" id="GO:0016740">
    <property type="term" value="F:transferase activity"/>
    <property type="evidence" value="ECO:0007669"/>
    <property type="project" value="UniProtKB-KW"/>
</dbReference>
<gene>
    <name evidence="2" type="ORF">HH304_08905</name>
</gene>
<dbReference type="AlphaFoldDB" id="A0A848IW03"/>
<dbReference type="Gene3D" id="3.90.1200.10">
    <property type="match status" value="1"/>
</dbReference>
<evidence type="ECO:0000313" key="2">
    <source>
        <dbReference type="EMBL" id="NMM48517.1"/>
    </source>
</evidence>
<evidence type="ECO:0000313" key="3">
    <source>
        <dbReference type="Proteomes" id="UP000559010"/>
    </source>
</evidence>
<proteinExistence type="predicted"/>
<dbReference type="Pfam" id="PF01636">
    <property type="entry name" value="APH"/>
    <property type="match status" value="1"/>
</dbReference>
<keyword evidence="2" id="KW-0808">Transferase</keyword>
<comment type="caution">
    <text evidence="2">The sequence shown here is derived from an EMBL/GenBank/DDBJ whole genome shotgun (WGS) entry which is preliminary data.</text>
</comment>
<accession>A0A848IW03</accession>
<evidence type="ECO:0000259" key="1">
    <source>
        <dbReference type="SMART" id="SM00587"/>
    </source>
</evidence>
<dbReference type="SUPFAM" id="SSF56112">
    <property type="entry name" value="Protein kinase-like (PK-like)"/>
    <property type="match status" value="1"/>
</dbReference>
<feature type="domain" description="CHK kinase-like" evidence="1">
    <location>
        <begin position="113"/>
        <end position="268"/>
    </location>
</feature>
<sequence>MLNNYFKEKILSATKSNSINSFEVIQELWSGYGKLLRLNISGYKDHSVIVKLIDFKKSNSHPRGWNTSISHQRKLFSYEVETTWYKQYSSKCSGECRVPKCLGVFKYEGQVLIILEDLNIAGYPGRSYNLNDTQIKSCLRWLASFHATFLNTSPDGLWQTGTYWHLETRPDEYSAMKNKALKEAAKYIDSKLSNARFQTFVHGDSKPANFCFTANGEQVAAVDFQYVGGGCGMKDIAYLLGACTDVNASQEKSYLDFYFENLYHLITDPSIFDELKNEWLSLYPYAIADFQRFLNGWSPDHWKVNNHALETTKKVIAVITKENGLDK</sequence>
<dbReference type="PANTHER" id="PTHR11012">
    <property type="entry name" value="PROTEIN KINASE-LIKE DOMAIN-CONTAINING"/>
    <property type="match status" value="1"/>
</dbReference>
<dbReference type="InterPro" id="IPR011009">
    <property type="entry name" value="Kinase-like_dom_sf"/>
</dbReference>
<dbReference type="EMBL" id="JABBNU010000005">
    <property type="protein sequence ID" value="NMM48517.1"/>
    <property type="molecule type" value="Genomic_DNA"/>
</dbReference>